<dbReference type="AlphaFoldDB" id="A0A844BCL9"/>
<dbReference type="InterPro" id="IPR045974">
    <property type="entry name" value="DUF5930"/>
</dbReference>
<keyword evidence="6" id="KW-1185">Reference proteome</keyword>
<dbReference type="PANTHER" id="PTHR21666:SF270">
    <property type="entry name" value="MUREIN HYDROLASE ACTIVATOR ENVC"/>
    <property type="match status" value="1"/>
</dbReference>
<feature type="domain" description="DUF5930" evidence="4">
    <location>
        <begin position="9"/>
        <end position="331"/>
    </location>
</feature>
<keyword evidence="2" id="KW-1133">Transmembrane helix</keyword>
<feature type="transmembrane region" description="Helical" evidence="2">
    <location>
        <begin position="48"/>
        <end position="70"/>
    </location>
</feature>
<feature type="domain" description="M23ase beta-sheet core" evidence="3">
    <location>
        <begin position="349"/>
        <end position="443"/>
    </location>
</feature>
<sequence length="454" mass="49680">MADEAKALTRRFLHRIDMALGRYLPEQRLFLRTDHSTRFLRLSPKAQALGLAGGATVMAWAMLSTSIVLMDQVGAGNLRDQAKREQALYDERINALAAERDLAAEEAAAARARFEMAMGEVSRMQSELLTSEERNRELETGMDVLQKGLRKTAAERDAARARTRELAATLAGQPGGEMAEAPRAAEMPEILAFLTGALEDTASERDTASANASAALELAEALAYEQELQAERNDKIFTSLEEALTVSVVPLEKMFKSAGLSPDRLIDRVRQGYSGVGGPLVQISASTKGDYAPSADELRAQALLDRMDELNLYRIAAEKLPFAQPLKSAYRFTSPFGDRRHPITGSRTTHEGVDFASSHGTPIHATADGVVTKAGWQSGYGQLVTIRHEFGLETRYAHMSKIRVREGQRVSRGELIGDMGSTGQSTGTHLHYEVRVDGTPVNPMTYIKAARDVF</sequence>
<evidence type="ECO:0000256" key="1">
    <source>
        <dbReference type="SAM" id="Coils"/>
    </source>
</evidence>
<keyword evidence="2" id="KW-0472">Membrane</keyword>
<dbReference type="Pfam" id="PF01551">
    <property type="entry name" value="Peptidase_M23"/>
    <property type="match status" value="1"/>
</dbReference>
<gene>
    <name evidence="5" type="ORF">GH815_05135</name>
</gene>
<dbReference type="SUPFAM" id="SSF51261">
    <property type="entry name" value="Duplicated hybrid motif"/>
    <property type="match status" value="1"/>
</dbReference>
<dbReference type="InterPro" id="IPR050570">
    <property type="entry name" value="Cell_wall_metabolism_enzyme"/>
</dbReference>
<proteinExistence type="predicted"/>
<dbReference type="InterPro" id="IPR011055">
    <property type="entry name" value="Dup_hybrid_motif"/>
</dbReference>
<dbReference type="EMBL" id="WJPO01000005">
    <property type="protein sequence ID" value="MRH20369.1"/>
    <property type="molecule type" value="Genomic_DNA"/>
</dbReference>
<dbReference type="CDD" id="cd12797">
    <property type="entry name" value="M23_peptidase"/>
    <property type="match status" value="1"/>
</dbReference>
<evidence type="ECO:0000313" key="6">
    <source>
        <dbReference type="Proteomes" id="UP000466730"/>
    </source>
</evidence>
<evidence type="ECO:0000256" key="2">
    <source>
        <dbReference type="SAM" id="Phobius"/>
    </source>
</evidence>
<comment type="caution">
    <text evidence="5">The sequence shown here is derived from an EMBL/GenBank/DDBJ whole genome shotgun (WGS) entry which is preliminary data.</text>
</comment>
<dbReference type="Pfam" id="PF19353">
    <property type="entry name" value="DUF5930"/>
    <property type="match status" value="1"/>
</dbReference>
<reference evidence="5 6" key="1">
    <citation type="submission" date="2019-11" db="EMBL/GenBank/DDBJ databases">
        <title>Draft Whole-Genome sequence of the marine photosynthetic bacterium Rhodovulum strictum DSM 11289.</title>
        <authorList>
            <person name="Kyndt J.A."/>
            <person name="Meyer T.E."/>
        </authorList>
    </citation>
    <scope>NUCLEOTIDE SEQUENCE [LARGE SCALE GENOMIC DNA]</scope>
    <source>
        <strain evidence="5 6">DSM 11289</strain>
    </source>
</reference>
<keyword evidence="1" id="KW-0175">Coiled coil</keyword>
<keyword evidence="2" id="KW-0812">Transmembrane</keyword>
<evidence type="ECO:0000259" key="4">
    <source>
        <dbReference type="Pfam" id="PF19353"/>
    </source>
</evidence>
<dbReference type="OrthoDB" id="9805070at2"/>
<protein>
    <submittedName>
        <fullName evidence="5">Peptidoglycan DD-metalloendopeptidase family protein</fullName>
    </submittedName>
</protein>
<organism evidence="5 6">
    <name type="scientific">Rhodovulum strictum</name>
    <dbReference type="NCBI Taxonomy" id="58314"/>
    <lineage>
        <taxon>Bacteria</taxon>
        <taxon>Pseudomonadati</taxon>
        <taxon>Pseudomonadota</taxon>
        <taxon>Alphaproteobacteria</taxon>
        <taxon>Rhodobacterales</taxon>
        <taxon>Paracoccaceae</taxon>
        <taxon>Rhodovulum</taxon>
    </lineage>
</organism>
<accession>A0A844BCL9</accession>
<name>A0A844BCL9_9RHOB</name>
<dbReference type="Proteomes" id="UP000466730">
    <property type="component" value="Unassembled WGS sequence"/>
</dbReference>
<evidence type="ECO:0000259" key="3">
    <source>
        <dbReference type="Pfam" id="PF01551"/>
    </source>
</evidence>
<dbReference type="InterPro" id="IPR016047">
    <property type="entry name" value="M23ase_b-sheet_dom"/>
</dbReference>
<dbReference type="FunFam" id="2.70.70.10:FF:000006">
    <property type="entry name" value="M23 family peptidase"/>
    <property type="match status" value="1"/>
</dbReference>
<feature type="coiled-coil region" evidence="1">
    <location>
        <begin position="79"/>
        <end position="113"/>
    </location>
</feature>
<dbReference type="PANTHER" id="PTHR21666">
    <property type="entry name" value="PEPTIDASE-RELATED"/>
    <property type="match status" value="1"/>
</dbReference>
<dbReference type="GO" id="GO:0004222">
    <property type="term" value="F:metalloendopeptidase activity"/>
    <property type="evidence" value="ECO:0007669"/>
    <property type="project" value="TreeGrafter"/>
</dbReference>
<evidence type="ECO:0000313" key="5">
    <source>
        <dbReference type="EMBL" id="MRH20369.1"/>
    </source>
</evidence>
<dbReference type="Gene3D" id="2.70.70.10">
    <property type="entry name" value="Glucose Permease (Domain IIA)"/>
    <property type="match status" value="1"/>
</dbReference>